<accession>A0AAV4QB23</accession>
<gene>
    <name evidence="1" type="ORF">CEXT_41261</name>
</gene>
<dbReference type="AlphaFoldDB" id="A0AAV4QB23"/>
<organism evidence="1 2">
    <name type="scientific">Caerostris extrusa</name>
    <name type="common">Bark spider</name>
    <name type="synonym">Caerostris bankana</name>
    <dbReference type="NCBI Taxonomy" id="172846"/>
    <lineage>
        <taxon>Eukaryota</taxon>
        <taxon>Metazoa</taxon>
        <taxon>Ecdysozoa</taxon>
        <taxon>Arthropoda</taxon>
        <taxon>Chelicerata</taxon>
        <taxon>Arachnida</taxon>
        <taxon>Araneae</taxon>
        <taxon>Araneomorphae</taxon>
        <taxon>Entelegynae</taxon>
        <taxon>Araneoidea</taxon>
        <taxon>Araneidae</taxon>
        <taxon>Caerostris</taxon>
    </lineage>
</organism>
<protein>
    <submittedName>
        <fullName evidence="1">Uncharacterized protein</fullName>
    </submittedName>
</protein>
<evidence type="ECO:0000313" key="1">
    <source>
        <dbReference type="EMBL" id="GIY06502.1"/>
    </source>
</evidence>
<dbReference type="EMBL" id="BPLR01005967">
    <property type="protein sequence ID" value="GIY06502.1"/>
    <property type="molecule type" value="Genomic_DNA"/>
</dbReference>
<comment type="caution">
    <text evidence="1">The sequence shown here is derived from an EMBL/GenBank/DDBJ whole genome shotgun (WGS) entry which is preliminary data.</text>
</comment>
<name>A0AAV4QB23_CAEEX</name>
<reference evidence="1 2" key="1">
    <citation type="submission" date="2021-06" db="EMBL/GenBank/DDBJ databases">
        <title>Caerostris extrusa draft genome.</title>
        <authorList>
            <person name="Kono N."/>
            <person name="Arakawa K."/>
        </authorList>
    </citation>
    <scope>NUCLEOTIDE SEQUENCE [LARGE SCALE GENOMIC DNA]</scope>
</reference>
<proteinExistence type="predicted"/>
<evidence type="ECO:0000313" key="2">
    <source>
        <dbReference type="Proteomes" id="UP001054945"/>
    </source>
</evidence>
<dbReference type="Proteomes" id="UP001054945">
    <property type="component" value="Unassembled WGS sequence"/>
</dbReference>
<keyword evidence="2" id="KW-1185">Reference proteome</keyword>
<sequence length="92" mass="10018">MEDAGAERFCWKIVLSAGFDKINEHDTGIVTCEAQDSQRNESLSAPIRVKPRSKLLINPLSATVMVGNSFSITCVSKMVCTVLQITSGLRTT</sequence>